<sequence length="63" mass="7689">MKNKLFKKLTLKEIEEIISNMDMTNEHLDPYDNLSPRMKELVNSEILKELERWQKRKQTIDLQ</sequence>
<protein>
    <submittedName>
        <fullName evidence="1">Uncharacterized protein</fullName>
    </submittedName>
</protein>
<name>A0A8S5LA60_9CAUD</name>
<accession>A0A8S5LA60</accession>
<reference evidence="1" key="1">
    <citation type="journal article" date="2021" name="Proc. Natl. Acad. Sci. U.S.A.">
        <title>A Catalog of Tens of Thousands of Viruses from Human Metagenomes Reveals Hidden Associations with Chronic Diseases.</title>
        <authorList>
            <person name="Tisza M.J."/>
            <person name="Buck C.B."/>
        </authorList>
    </citation>
    <scope>NUCLEOTIDE SEQUENCE</scope>
    <source>
        <strain evidence="1">CtPuP5</strain>
    </source>
</reference>
<evidence type="ECO:0000313" key="1">
    <source>
        <dbReference type="EMBL" id="DAD66800.1"/>
    </source>
</evidence>
<proteinExistence type="predicted"/>
<dbReference type="EMBL" id="BK014662">
    <property type="protein sequence ID" value="DAD66800.1"/>
    <property type="molecule type" value="Genomic_DNA"/>
</dbReference>
<organism evidence="1">
    <name type="scientific">Myoviridae sp. ctPuP5</name>
    <dbReference type="NCBI Taxonomy" id="2823543"/>
    <lineage>
        <taxon>Viruses</taxon>
        <taxon>Duplodnaviria</taxon>
        <taxon>Heunggongvirae</taxon>
        <taxon>Uroviricota</taxon>
        <taxon>Caudoviricetes</taxon>
    </lineage>
</organism>